<proteinExistence type="predicted"/>
<evidence type="ECO:0000313" key="5">
    <source>
        <dbReference type="Proteomes" id="UP000268553"/>
    </source>
</evidence>
<dbReference type="PRINTS" id="PR00371">
    <property type="entry name" value="FPNCR"/>
</dbReference>
<dbReference type="PROSITE" id="PS51085">
    <property type="entry name" value="2FE2S_FER_2"/>
    <property type="match status" value="1"/>
</dbReference>
<dbReference type="InterPro" id="IPR017927">
    <property type="entry name" value="FAD-bd_FR_type"/>
</dbReference>
<dbReference type="Pfam" id="PF00970">
    <property type="entry name" value="FAD_binding_6"/>
    <property type="match status" value="1"/>
</dbReference>
<feature type="domain" description="2Fe-2S ferredoxin-type" evidence="2">
    <location>
        <begin position="2"/>
        <end position="90"/>
    </location>
</feature>
<dbReference type="Pfam" id="PF00111">
    <property type="entry name" value="Fer2"/>
    <property type="match status" value="1"/>
</dbReference>
<feature type="domain" description="FAD-binding FR-type" evidence="3">
    <location>
        <begin position="97"/>
        <end position="197"/>
    </location>
</feature>
<name>A0A426RPK3_9SPHN</name>
<dbReference type="PANTHER" id="PTHR47354:SF5">
    <property type="entry name" value="PROTEIN RFBI"/>
    <property type="match status" value="1"/>
</dbReference>
<reference evidence="4 5" key="1">
    <citation type="submission" date="2018-12" db="EMBL/GenBank/DDBJ databases">
        <authorList>
            <person name="Kim S.-J."/>
            <person name="Jung G.-Y."/>
        </authorList>
    </citation>
    <scope>NUCLEOTIDE SEQUENCE [LARGE SCALE GENOMIC DNA]</scope>
    <source>
        <strain evidence="4 5">03SU3-P</strain>
    </source>
</reference>
<dbReference type="Gene3D" id="3.40.50.80">
    <property type="entry name" value="Nucleotide-binding domain of ferredoxin-NADP reductase (FNR) module"/>
    <property type="match status" value="1"/>
</dbReference>
<dbReference type="InterPro" id="IPR008333">
    <property type="entry name" value="Cbr1-like_FAD-bd_dom"/>
</dbReference>
<dbReference type="Proteomes" id="UP000268553">
    <property type="component" value="Unassembled WGS sequence"/>
</dbReference>
<dbReference type="PROSITE" id="PS00197">
    <property type="entry name" value="2FE2S_FER_1"/>
    <property type="match status" value="1"/>
</dbReference>
<dbReference type="InterPro" id="IPR006058">
    <property type="entry name" value="2Fe2S_fd_BS"/>
</dbReference>
<dbReference type="SUPFAM" id="SSF52343">
    <property type="entry name" value="Ferredoxin reductase-like, C-terminal NADP-linked domain"/>
    <property type="match status" value="1"/>
</dbReference>
<dbReference type="InterPro" id="IPR036010">
    <property type="entry name" value="2Fe-2S_ferredoxin-like_sf"/>
</dbReference>
<comment type="cofactor">
    <cofactor evidence="1">
        <name>[2Fe-2S] cluster</name>
        <dbReference type="ChEBI" id="CHEBI:190135"/>
    </cofactor>
</comment>
<dbReference type="InterPro" id="IPR050415">
    <property type="entry name" value="MRET"/>
</dbReference>
<dbReference type="Gene3D" id="2.40.30.10">
    <property type="entry name" value="Translation factors"/>
    <property type="match status" value="1"/>
</dbReference>
<sequence>MIRVNLTSGLHFDCLDGISILESAEKAQIALPYSCKTGRCSSCKCKVLSGQSRPLVDELGLTPAEKEDGWILSCARTAASDLLIEVEDISGFVIPAVKTLPARINSLQKLAPDVLRVILRVPPNSVLNYLPGQYVNVIGTGGVRRSYSVANAPSADGQLELHIRAVAGGVMSNYWFSEAKTDDLVRINGPLGSFFLRETAGLDLVFLATGTGIAPVKAMIEAMPQLAADKLPRSVTIVWGGRAQDDMYFDVAAMPGNHIFIPVLSRASSSWSGARGYVQQALLEVQQDLSKAAVYACGSDAMIHSARLAIVEAGLPSNRFYSDAFVSSAAS</sequence>
<dbReference type="PROSITE" id="PS51384">
    <property type="entry name" value="FAD_FR"/>
    <property type="match status" value="1"/>
</dbReference>
<dbReference type="OrthoDB" id="9786134at2"/>
<dbReference type="EMBL" id="RWJI01000003">
    <property type="protein sequence ID" value="RRQ50912.1"/>
    <property type="molecule type" value="Genomic_DNA"/>
</dbReference>
<dbReference type="AlphaFoldDB" id="A0A426RPK3"/>
<gene>
    <name evidence="4" type="ORF">D7D48_10105</name>
</gene>
<evidence type="ECO:0000256" key="1">
    <source>
        <dbReference type="ARBA" id="ARBA00034078"/>
    </source>
</evidence>
<dbReference type="PRINTS" id="PR00410">
    <property type="entry name" value="PHEHYDRXLASE"/>
</dbReference>
<dbReference type="InterPro" id="IPR001433">
    <property type="entry name" value="OxRdtase_FAD/NAD-bd"/>
</dbReference>
<dbReference type="InterPro" id="IPR039261">
    <property type="entry name" value="FNR_nucleotide-bd"/>
</dbReference>
<accession>A0A426RPK3</accession>
<dbReference type="InterPro" id="IPR001041">
    <property type="entry name" value="2Fe-2S_ferredoxin-type"/>
</dbReference>
<dbReference type="InterPro" id="IPR017938">
    <property type="entry name" value="Riboflavin_synthase-like_b-brl"/>
</dbReference>
<organism evidence="4 5">
    <name type="scientific">Sphingorhabdus wooponensis</name>
    <dbReference type="NCBI Taxonomy" id="940136"/>
    <lineage>
        <taxon>Bacteria</taxon>
        <taxon>Pseudomonadati</taxon>
        <taxon>Pseudomonadota</taxon>
        <taxon>Alphaproteobacteria</taxon>
        <taxon>Sphingomonadales</taxon>
        <taxon>Sphingomonadaceae</taxon>
        <taxon>Sphingorhabdus</taxon>
    </lineage>
</organism>
<evidence type="ECO:0000313" key="4">
    <source>
        <dbReference type="EMBL" id="RRQ50912.1"/>
    </source>
</evidence>
<dbReference type="CDD" id="cd06189">
    <property type="entry name" value="flavin_oxioreductase"/>
    <property type="match status" value="1"/>
</dbReference>
<dbReference type="PANTHER" id="PTHR47354">
    <property type="entry name" value="NADH OXIDOREDUCTASE HCR"/>
    <property type="match status" value="1"/>
</dbReference>
<keyword evidence="5" id="KW-1185">Reference proteome</keyword>
<dbReference type="Gene3D" id="3.10.20.30">
    <property type="match status" value="1"/>
</dbReference>
<dbReference type="CDD" id="cd00207">
    <property type="entry name" value="fer2"/>
    <property type="match status" value="1"/>
</dbReference>
<dbReference type="InterPro" id="IPR012675">
    <property type="entry name" value="Beta-grasp_dom_sf"/>
</dbReference>
<dbReference type="SUPFAM" id="SSF54292">
    <property type="entry name" value="2Fe-2S ferredoxin-like"/>
    <property type="match status" value="1"/>
</dbReference>
<comment type="caution">
    <text evidence="4">The sequence shown here is derived from an EMBL/GenBank/DDBJ whole genome shotgun (WGS) entry which is preliminary data.</text>
</comment>
<evidence type="ECO:0000259" key="2">
    <source>
        <dbReference type="PROSITE" id="PS51085"/>
    </source>
</evidence>
<protein>
    <submittedName>
        <fullName evidence="4">2Fe-2S iron-sulfur cluster binding domain-containing protein</fullName>
    </submittedName>
</protein>
<dbReference type="SUPFAM" id="SSF63380">
    <property type="entry name" value="Riboflavin synthase domain-like"/>
    <property type="match status" value="1"/>
</dbReference>
<dbReference type="InterPro" id="IPR001709">
    <property type="entry name" value="Flavoprot_Pyr_Nucl_cyt_Rdtase"/>
</dbReference>
<dbReference type="Pfam" id="PF00175">
    <property type="entry name" value="NAD_binding_1"/>
    <property type="match status" value="1"/>
</dbReference>
<dbReference type="GO" id="GO:0016491">
    <property type="term" value="F:oxidoreductase activity"/>
    <property type="evidence" value="ECO:0007669"/>
    <property type="project" value="InterPro"/>
</dbReference>
<dbReference type="RefSeq" id="WP_125231316.1">
    <property type="nucleotide sequence ID" value="NZ_RWJI01000003.1"/>
</dbReference>
<evidence type="ECO:0000259" key="3">
    <source>
        <dbReference type="PROSITE" id="PS51384"/>
    </source>
</evidence>
<dbReference type="GO" id="GO:0051537">
    <property type="term" value="F:2 iron, 2 sulfur cluster binding"/>
    <property type="evidence" value="ECO:0007669"/>
    <property type="project" value="InterPro"/>
</dbReference>